<name>A0A7M7JY99_VARDE</name>
<comment type="pathway">
    <text evidence="2 10">Protein modification; protein glycosylation.</text>
</comment>
<evidence type="ECO:0000256" key="6">
    <source>
        <dbReference type="ARBA" id="ARBA00022692"/>
    </source>
</evidence>
<comment type="subcellular location">
    <subcellularLocation>
        <location evidence="1 10">Endoplasmic reticulum membrane</location>
        <topology evidence="1 10">Multi-pass membrane protein</topology>
    </subcellularLocation>
</comment>
<evidence type="ECO:0000313" key="12">
    <source>
        <dbReference type="Proteomes" id="UP000594260"/>
    </source>
</evidence>
<keyword evidence="5 10" id="KW-0808">Transferase</keyword>
<keyword evidence="7 10" id="KW-0256">Endoplasmic reticulum</keyword>
<dbReference type="EC" id="2.4.1.-" evidence="10"/>
<organism evidence="11 12">
    <name type="scientific">Varroa destructor</name>
    <name type="common">Honeybee mite</name>
    <dbReference type="NCBI Taxonomy" id="109461"/>
    <lineage>
        <taxon>Eukaryota</taxon>
        <taxon>Metazoa</taxon>
        <taxon>Ecdysozoa</taxon>
        <taxon>Arthropoda</taxon>
        <taxon>Chelicerata</taxon>
        <taxon>Arachnida</taxon>
        <taxon>Acari</taxon>
        <taxon>Parasitiformes</taxon>
        <taxon>Mesostigmata</taxon>
        <taxon>Gamasina</taxon>
        <taxon>Dermanyssoidea</taxon>
        <taxon>Varroidae</taxon>
        <taxon>Varroa</taxon>
    </lineage>
</organism>
<feature type="transmembrane region" description="Helical" evidence="10">
    <location>
        <begin position="186"/>
        <end position="207"/>
    </location>
</feature>
<dbReference type="GO" id="GO:0042281">
    <property type="term" value="F:dolichyl pyrophosphate Man9GlcNAc2 alpha-1,3-glucosyltransferase activity"/>
    <property type="evidence" value="ECO:0007669"/>
    <property type="project" value="TreeGrafter"/>
</dbReference>
<dbReference type="EnsemblMetazoa" id="XM_022802034">
    <property type="protein sequence ID" value="XP_022657769"/>
    <property type="gene ID" value="LOC111248918"/>
</dbReference>
<evidence type="ECO:0000256" key="7">
    <source>
        <dbReference type="ARBA" id="ARBA00022824"/>
    </source>
</evidence>
<reference evidence="11" key="1">
    <citation type="submission" date="2021-01" db="UniProtKB">
        <authorList>
            <consortium name="EnsemblMetazoa"/>
        </authorList>
    </citation>
    <scope>IDENTIFICATION</scope>
</reference>
<evidence type="ECO:0000256" key="10">
    <source>
        <dbReference type="RuleBase" id="RU363110"/>
    </source>
</evidence>
<dbReference type="InterPro" id="IPR004856">
    <property type="entry name" value="Glyco_trans_ALG6/ALG8"/>
</dbReference>
<keyword evidence="9 10" id="KW-0472">Membrane</keyword>
<keyword evidence="4 10" id="KW-0328">Glycosyltransferase</keyword>
<keyword evidence="6 10" id="KW-0812">Transmembrane</keyword>
<evidence type="ECO:0000256" key="3">
    <source>
        <dbReference type="ARBA" id="ARBA00008715"/>
    </source>
</evidence>
<dbReference type="RefSeq" id="XP_022657770.1">
    <property type="nucleotide sequence ID" value="XM_022802035.1"/>
</dbReference>
<comment type="caution">
    <text evidence="10">Lacks conserved residue(s) required for the propagation of feature annotation.</text>
</comment>
<evidence type="ECO:0000256" key="8">
    <source>
        <dbReference type="ARBA" id="ARBA00022989"/>
    </source>
</evidence>
<dbReference type="GO" id="GO:0005789">
    <property type="term" value="C:endoplasmic reticulum membrane"/>
    <property type="evidence" value="ECO:0007669"/>
    <property type="project" value="UniProtKB-SubCell"/>
</dbReference>
<dbReference type="OMA" id="LAWHIAM"/>
<dbReference type="FunCoup" id="A0A7M7JY99">
    <property type="interactions" value="2221"/>
</dbReference>
<accession>A0A7M7JY99</accession>
<dbReference type="EnsemblMetazoa" id="XM_022802035">
    <property type="protein sequence ID" value="XP_022657770"/>
    <property type="gene ID" value="LOC111248918"/>
</dbReference>
<dbReference type="GeneID" id="111248918"/>
<feature type="transmembrane region" description="Helical" evidence="10">
    <location>
        <begin position="369"/>
        <end position="390"/>
    </location>
</feature>
<keyword evidence="12" id="KW-1185">Reference proteome</keyword>
<dbReference type="Proteomes" id="UP000594260">
    <property type="component" value="Unplaced"/>
</dbReference>
<dbReference type="InParanoid" id="A0A7M7JY99"/>
<evidence type="ECO:0000256" key="1">
    <source>
        <dbReference type="ARBA" id="ARBA00004477"/>
    </source>
</evidence>
<proteinExistence type="inferred from homology"/>
<sequence>MNAPSGWDSIAGQLALSTGQRITNTLVLFATIELGYAALSYLRCELLPAAERFNYPGKSTNGRFCRYICIQPIPMMELDVLLSAAVMWSILLRLLTSLFPYSGMGKPPMYGDFEAQRHWMEVTTQLPLKEWYVNSTRNDLMYWGLDYPPLTAYHSWLCGKISEQFNLSWTALNSSRGHESPEHKLFMRWSVLASDFVVFYPSVLYFGSLYNTKSKMATAIWALLINPAMILVDHGHFQYNGVCLGLFVLTVALAKRGRYALAAIAFSLSLNFKQIALYFAMPVFIHLLKACIVPSLNLSRFLHIAIATLGTFGIVWVPFAWSGGQQLIEQILYRIFPLQRGLFEDKVANFWYVTSVLVKYKKLFKSERLVQIAFGATLFFSLPSWIMLWAQGRNSQKKICNFKLALVRPCFMSSDTTLYGSFQLLFCRQLSIRLF</sequence>
<dbReference type="RefSeq" id="XP_022657771.1">
    <property type="nucleotide sequence ID" value="XM_022802036.1"/>
</dbReference>
<comment type="similarity">
    <text evidence="3 10">Belongs to the ALG6/ALG8 glucosyltransferase family.</text>
</comment>
<dbReference type="EnsemblMetazoa" id="XM_022802036">
    <property type="protein sequence ID" value="XP_022657771"/>
    <property type="gene ID" value="LOC111248918"/>
</dbReference>
<evidence type="ECO:0000313" key="11">
    <source>
        <dbReference type="EnsemblMetazoa" id="XP_022657769"/>
    </source>
</evidence>
<keyword evidence="8 10" id="KW-1133">Transmembrane helix</keyword>
<feature type="transmembrane region" description="Helical" evidence="10">
    <location>
        <begin position="301"/>
        <end position="321"/>
    </location>
</feature>
<protein>
    <recommendedName>
        <fullName evidence="10">Alpha-1,3-glucosyltransferase</fullName>
        <ecNumber evidence="10">2.4.1.-</ecNumber>
    </recommendedName>
</protein>
<dbReference type="Pfam" id="PF03155">
    <property type="entry name" value="Alg6_Alg8"/>
    <property type="match status" value="1"/>
</dbReference>
<dbReference type="OrthoDB" id="4983at2759"/>
<dbReference type="KEGG" id="vde:111248918"/>
<feature type="transmembrane region" description="Helical" evidence="10">
    <location>
        <begin position="80"/>
        <end position="101"/>
    </location>
</feature>
<evidence type="ECO:0000256" key="2">
    <source>
        <dbReference type="ARBA" id="ARBA00004922"/>
    </source>
</evidence>
<dbReference type="PANTHER" id="PTHR12413">
    <property type="entry name" value="DOLICHYL GLYCOSYLTRANSFERASE"/>
    <property type="match status" value="1"/>
</dbReference>
<evidence type="ECO:0000256" key="4">
    <source>
        <dbReference type="ARBA" id="ARBA00022676"/>
    </source>
</evidence>
<evidence type="ECO:0000256" key="9">
    <source>
        <dbReference type="ARBA" id="ARBA00023136"/>
    </source>
</evidence>
<dbReference type="AlphaFoldDB" id="A0A7M7JY99"/>
<evidence type="ECO:0000256" key="5">
    <source>
        <dbReference type="ARBA" id="ARBA00022679"/>
    </source>
</evidence>
<dbReference type="RefSeq" id="XP_022657769.1">
    <property type="nucleotide sequence ID" value="XM_022802034.1"/>
</dbReference>
<dbReference type="UniPathway" id="UPA00378"/>
<dbReference type="PANTHER" id="PTHR12413:SF1">
    <property type="entry name" value="DOLICHYL PYROPHOSPHATE MAN9GLCNAC2 ALPHA-1,3-GLUCOSYLTRANSFERASE"/>
    <property type="match status" value="1"/>
</dbReference>